<dbReference type="RefSeq" id="WP_140234523.1">
    <property type="nucleotide sequence ID" value="NZ_CP041036.1"/>
</dbReference>
<protein>
    <recommendedName>
        <fullName evidence="1">HNH nuclease domain-containing protein</fullName>
    </recommendedName>
</protein>
<dbReference type="InterPro" id="IPR003615">
    <property type="entry name" value="HNH_nuc"/>
</dbReference>
<evidence type="ECO:0000313" key="2">
    <source>
        <dbReference type="EMBL" id="QDE31730.1"/>
    </source>
</evidence>
<dbReference type="KEGG" id="spol:FH971_12605"/>
<proteinExistence type="predicted"/>
<feature type="domain" description="HNH nuclease" evidence="1">
    <location>
        <begin position="101"/>
        <end position="159"/>
    </location>
</feature>
<dbReference type="InterPro" id="IPR002711">
    <property type="entry name" value="HNH"/>
</dbReference>
<evidence type="ECO:0000259" key="1">
    <source>
        <dbReference type="SMART" id="SM00507"/>
    </source>
</evidence>
<dbReference type="GO" id="GO:0004519">
    <property type="term" value="F:endonuclease activity"/>
    <property type="evidence" value="ECO:0007669"/>
    <property type="project" value="InterPro"/>
</dbReference>
<dbReference type="CDD" id="cd00085">
    <property type="entry name" value="HNHc"/>
    <property type="match status" value="1"/>
</dbReference>
<dbReference type="Gene3D" id="1.10.30.50">
    <property type="match status" value="1"/>
</dbReference>
<name>A0A4Y5YG12_9GAMM</name>
<keyword evidence="3" id="KW-1185">Reference proteome</keyword>
<dbReference type="EMBL" id="CP041036">
    <property type="protein sequence ID" value="QDE31730.1"/>
    <property type="molecule type" value="Genomic_DNA"/>
</dbReference>
<dbReference type="Pfam" id="PF25169">
    <property type="entry name" value="DUF7830"/>
    <property type="match status" value="1"/>
</dbReference>
<organism evidence="2 3">
    <name type="scientific">Shewanella polaris</name>
    <dbReference type="NCBI Taxonomy" id="2588449"/>
    <lineage>
        <taxon>Bacteria</taxon>
        <taxon>Pseudomonadati</taxon>
        <taxon>Pseudomonadota</taxon>
        <taxon>Gammaproteobacteria</taxon>
        <taxon>Alteromonadales</taxon>
        <taxon>Shewanellaceae</taxon>
        <taxon>Shewanella</taxon>
    </lineage>
</organism>
<sequence>MKAAVNCICNGKEIEVAEALELRDGSKENSYFTCVSCGEPVRVHKAGANSLAHFEHHERNYSCPYSEGKKIKEDTFSLDDPRAIEGYEIDRKILSGARNSSLARQRKQMDSYKCIACGFKLKLNGRFVIECHHKDPIGTEGVRETSLEDLISLCPTCHRISHTREKPLSLNEIVEARKSL</sequence>
<dbReference type="AlphaFoldDB" id="A0A4Y5YG12"/>
<reference evidence="2 3" key="1">
    <citation type="submission" date="2019-06" db="EMBL/GenBank/DDBJ databases">
        <title>The genome of Shewanella sp. SM1901.</title>
        <authorList>
            <person name="Cha Q."/>
        </authorList>
    </citation>
    <scope>NUCLEOTIDE SEQUENCE [LARGE SCALE GENOMIC DNA]</scope>
    <source>
        <strain evidence="2 3">SM1901</strain>
    </source>
</reference>
<dbReference type="InterPro" id="IPR057152">
    <property type="entry name" value="DUF7830"/>
</dbReference>
<evidence type="ECO:0000313" key="3">
    <source>
        <dbReference type="Proteomes" id="UP000319809"/>
    </source>
</evidence>
<dbReference type="Pfam" id="PF01844">
    <property type="entry name" value="HNH"/>
    <property type="match status" value="1"/>
</dbReference>
<gene>
    <name evidence="2" type="ORF">FH971_12605</name>
</gene>
<dbReference type="GO" id="GO:0003676">
    <property type="term" value="F:nucleic acid binding"/>
    <property type="evidence" value="ECO:0007669"/>
    <property type="project" value="InterPro"/>
</dbReference>
<dbReference type="SMART" id="SM00507">
    <property type="entry name" value="HNHc"/>
    <property type="match status" value="1"/>
</dbReference>
<accession>A0A4Y5YG12</accession>
<dbReference type="GO" id="GO:0008270">
    <property type="term" value="F:zinc ion binding"/>
    <property type="evidence" value="ECO:0007669"/>
    <property type="project" value="InterPro"/>
</dbReference>
<dbReference type="Proteomes" id="UP000319809">
    <property type="component" value="Chromosome"/>
</dbReference>